<accession>A0A7Y9LTN3</accession>
<evidence type="ECO:0000313" key="4">
    <source>
        <dbReference type="EMBL" id="NYE95369.1"/>
    </source>
</evidence>
<keyword evidence="1" id="KW-0808">Transferase</keyword>
<organism evidence="4 5">
    <name type="scientific">Psychromicrobium silvestre</name>
    <dbReference type="NCBI Taxonomy" id="1645614"/>
    <lineage>
        <taxon>Bacteria</taxon>
        <taxon>Bacillati</taxon>
        <taxon>Actinomycetota</taxon>
        <taxon>Actinomycetes</taxon>
        <taxon>Micrococcales</taxon>
        <taxon>Micrococcaceae</taxon>
        <taxon>Psychromicrobium</taxon>
    </lineage>
</organism>
<keyword evidence="4" id="KW-0689">Ribosomal protein</keyword>
<reference evidence="4 5" key="1">
    <citation type="submission" date="2020-07" db="EMBL/GenBank/DDBJ databases">
        <title>Sequencing the genomes of 1000 actinobacteria strains.</title>
        <authorList>
            <person name="Klenk H.-P."/>
        </authorList>
    </citation>
    <scope>NUCLEOTIDE SEQUENCE [LARGE SCALE GENOMIC DNA]</scope>
    <source>
        <strain evidence="4 5">DSM 102047</strain>
    </source>
</reference>
<evidence type="ECO:0000256" key="1">
    <source>
        <dbReference type="ARBA" id="ARBA00022679"/>
    </source>
</evidence>
<dbReference type="RefSeq" id="WP_179389014.1">
    <property type="nucleotide sequence ID" value="NZ_JACBYQ010000001.1"/>
</dbReference>
<keyword evidence="2" id="KW-0012">Acyltransferase</keyword>
<comment type="caution">
    <text evidence="4">The sequence shown here is derived from an EMBL/GenBank/DDBJ whole genome shotgun (WGS) entry which is preliminary data.</text>
</comment>
<dbReference type="CDD" id="cd04301">
    <property type="entry name" value="NAT_SF"/>
    <property type="match status" value="1"/>
</dbReference>
<dbReference type="Pfam" id="PF00583">
    <property type="entry name" value="Acetyltransf_1"/>
    <property type="match status" value="1"/>
</dbReference>
<dbReference type="Gene3D" id="3.40.630.30">
    <property type="match status" value="1"/>
</dbReference>
<proteinExistence type="predicted"/>
<sequence length="163" mass="18091">MNQQSGFVVRAPLAEELSVLAEHEPPNSGIAASHFAAHLLGQVSFAVAWDGSKPLGYVVLDHESAAHRPELKHLFVYPQARRRGVAGSLCDWGERQARALKFSVIYLAVGLLNEPARNLYRARGFRSIGEIVQTSYEYPDSDGRLRLITEKDEFFLKSLSGPE</sequence>
<evidence type="ECO:0000256" key="2">
    <source>
        <dbReference type="ARBA" id="ARBA00023315"/>
    </source>
</evidence>
<keyword evidence="4" id="KW-0687">Ribonucleoprotein</keyword>
<dbReference type="PROSITE" id="PS51186">
    <property type="entry name" value="GNAT"/>
    <property type="match status" value="1"/>
</dbReference>
<protein>
    <submittedName>
        <fullName evidence="4">Ribosomal protein S18 acetylase RimI-like enzyme</fullName>
    </submittedName>
</protein>
<dbReference type="PANTHER" id="PTHR43877">
    <property type="entry name" value="AMINOALKYLPHOSPHONATE N-ACETYLTRANSFERASE-RELATED-RELATED"/>
    <property type="match status" value="1"/>
</dbReference>
<evidence type="ECO:0000259" key="3">
    <source>
        <dbReference type="PROSITE" id="PS51186"/>
    </source>
</evidence>
<dbReference type="EMBL" id="JACBYQ010000001">
    <property type="protein sequence ID" value="NYE95369.1"/>
    <property type="molecule type" value="Genomic_DNA"/>
</dbReference>
<dbReference type="Proteomes" id="UP000521748">
    <property type="component" value="Unassembled WGS sequence"/>
</dbReference>
<dbReference type="InterPro" id="IPR050832">
    <property type="entry name" value="Bact_Acetyltransf"/>
</dbReference>
<dbReference type="InterPro" id="IPR016181">
    <property type="entry name" value="Acyl_CoA_acyltransferase"/>
</dbReference>
<feature type="domain" description="N-acetyltransferase" evidence="3">
    <location>
        <begin position="7"/>
        <end position="152"/>
    </location>
</feature>
<gene>
    <name evidence="4" type="ORF">FHU41_001590</name>
</gene>
<dbReference type="PANTHER" id="PTHR43877:SF2">
    <property type="entry name" value="AMINOALKYLPHOSPHONATE N-ACETYLTRANSFERASE-RELATED"/>
    <property type="match status" value="1"/>
</dbReference>
<evidence type="ECO:0000313" key="5">
    <source>
        <dbReference type="Proteomes" id="UP000521748"/>
    </source>
</evidence>
<dbReference type="GO" id="GO:0005840">
    <property type="term" value="C:ribosome"/>
    <property type="evidence" value="ECO:0007669"/>
    <property type="project" value="UniProtKB-KW"/>
</dbReference>
<dbReference type="AlphaFoldDB" id="A0A7Y9LTN3"/>
<name>A0A7Y9LTN3_9MICC</name>
<dbReference type="SUPFAM" id="SSF55729">
    <property type="entry name" value="Acyl-CoA N-acyltransferases (Nat)"/>
    <property type="match status" value="1"/>
</dbReference>
<dbReference type="GO" id="GO:0016747">
    <property type="term" value="F:acyltransferase activity, transferring groups other than amino-acyl groups"/>
    <property type="evidence" value="ECO:0007669"/>
    <property type="project" value="InterPro"/>
</dbReference>
<dbReference type="InterPro" id="IPR000182">
    <property type="entry name" value="GNAT_dom"/>
</dbReference>
<keyword evidence="5" id="KW-1185">Reference proteome</keyword>